<dbReference type="AlphaFoldDB" id="A0A4Z2IS17"/>
<evidence type="ECO:0000313" key="2">
    <source>
        <dbReference type="Proteomes" id="UP000314294"/>
    </source>
</evidence>
<sequence length="88" mass="9754">MGKRKEVEEEEVVEEGEKDWCSKRRGCMPGLRKGTQWYRGGKLEECIHGNQLTAKASNQFAKRVAENCVLCASEDALPQQNGTEAPAG</sequence>
<dbReference type="Proteomes" id="UP000314294">
    <property type="component" value="Unassembled WGS sequence"/>
</dbReference>
<dbReference type="EMBL" id="SRLO01000053">
    <property type="protein sequence ID" value="TNN80626.1"/>
    <property type="molecule type" value="Genomic_DNA"/>
</dbReference>
<reference evidence="1 2" key="1">
    <citation type="submission" date="2019-03" db="EMBL/GenBank/DDBJ databases">
        <title>First draft genome of Liparis tanakae, snailfish: a comprehensive survey of snailfish specific genes.</title>
        <authorList>
            <person name="Kim W."/>
            <person name="Song I."/>
            <person name="Jeong J.-H."/>
            <person name="Kim D."/>
            <person name="Kim S."/>
            <person name="Ryu S."/>
            <person name="Song J.Y."/>
            <person name="Lee S.K."/>
        </authorList>
    </citation>
    <scope>NUCLEOTIDE SEQUENCE [LARGE SCALE GENOMIC DNA]</scope>
    <source>
        <tissue evidence="1">Muscle</tissue>
    </source>
</reference>
<organism evidence="1 2">
    <name type="scientific">Liparis tanakae</name>
    <name type="common">Tanaka's snailfish</name>
    <dbReference type="NCBI Taxonomy" id="230148"/>
    <lineage>
        <taxon>Eukaryota</taxon>
        <taxon>Metazoa</taxon>
        <taxon>Chordata</taxon>
        <taxon>Craniata</taxon>
        <taxon>Vertebrata</taxon>
        <taxon>Euteleostomi</taxon>
        <taxon>Actinopterygii</taxon>
        <taxon>Neopterygii</taxon>
        <taxon>Teleostei</taxon>
        <taxon>Neoteleostei</taxon>
        <taxon>Acanthomorphata</taxon>
        <taxon>Eupercaria</taxon>
        <taxon>Perciformes</taxon>
        <taxon>Cottioidei</taxon>
        <taxon>Cottales</taxon>
        <taxon>Liparidae</taxon>
        <taxon>Liparis</taxon>
    </lineage>
</organism>
<keyword evidence="2" id="KW-1185">Reference proteome</keyword>
<name>A0A4Z2IS17_9TELE</name>
<accession>A0A4Z2IS17</accession>
<gene>
    <name evidence="1" type="ORF">EYF80_009134</name>
</gene>
<evidence type="ECO:0000313" key="1">
    <source>
        <dbReference type="EMBL" id="TNN80626.1"/>
    </source>
</evidence>
<proteinExistence type="predicted"/>
<comment type="caution">
    <text evidence="1">The sequence shown here is derived from an EMBL/GenBank/DDBJ whole genome shotgun (WGS) entry which is preliminary data.</text>
</comment>
<protein>
    <submittedName>
        <fullName evidence="1">Uncharacterized protein</fullName>
    </submittedName>
</protein>